<evidence type="ECO:0000259" key="2">
    <source>
        <dbReference type="Pfam" id="PF07727"/>
    </source>
</evidence>
<feature type="non-terminal residue" evidence="3">
    <location>
        <position position="1834"/>
    </location>
</feature>
<proteinExistence type="predicted"/>
<feature type="region of interest" description="Disordered" evidence="1">
    <location>
        <begin position="677"/>
        <end position="697"/>
    </location>
</feature>
<comment type="caution">
    <text evidence="3">The sequence shown here is derived from an EMBL/GenBank/DDBJ whole genome shotgun (WGS) entry which is preliminary data.</text>
</comment>
<feature type="domain" description="Reverse transcriptase Ty1/copia-type" evidence="2">
    <location>
        <begin position="1363"/>
        <end position="1544"/>
    </location>
</feature>
<feature type="region of interest" description="Disordered" evidence="1">
    <location>
        <begin position="193"/>
        <end position="235"/>
    </location>
</feature>
<feature type="compositionally biased region" description="Acidic residues" evidence="1">
    <location>
        <begin position="1223"/>
        <end position="1234"/>
    </location>
</feature>
<organism evidence="3 4">
    <name type="scientific">Durusdinium trenchii</name>
    <dbReference type="NCBI Taxonomy" id="1381693"/>
    <lineage>
        <taxon>Eukaryota</taxon>
        <taxon>Sar</taxon>
        <taxon>Alveolata</taxon>
        <taxon>Dinophyceae</taxon>
        <taxon>Suessiales</taxon>
        <taxon>Symbiodiniaceae</taxon>
        <taxon>Durusdinium</taxon>
    </lineage>
</organism>
<evidence type="ECO:0000313" key="3">
    <source>
        <dbReference type="EMBL" id="CAK9088807.1"/>
    </source>
</evidence>
<dbReference type="InterPro" id="IPR013103">
    <property type="entry name" value="RVT_2"/>
</dbReference>
<protein>
    <submittedName>
        <fullName evidence="3">Retrovirus-related Pol polyprotein from transposon RE1 (Retro element 1) (AtRE1)</fullName>
    </submittedName>
</protein>
<feature type="region of interest" description="Disordered" evidence="1">
    <location>
        <begin position="514"/>
        <end position="533"/>
    </location>
</feature>
<gene>
    <name evidence="3" type="ORF">SCF082_LOCUS41947</name>
</gene>
<feature type="compositionally biased region" description="Polar residues" evidence="1">
    <location>
        <begin position="514"/>
        <end position="528"/>
    </location>
</feature>
<feature type="compositionally biased region" description="Low complexity" evidence="1">
    <location>
        <begin position="212"/>
        <end position="221"/>
    </location>
</feature>
<dbReference type="Proteomes" id="UP001642464">
    <property type="component" value="Unassembled WGS sequence"/>
</dbReference>
<sequence length="1834" mass="202943">ALKLAQQLKPEELAKPSGADALLKIFNDTLKPRASQEARELYAAGSREGGILARQLSESMASYITRRRGWWIALQNLDDSIHVPESILAEQLLSNAQITDNQRLMVRTMFQGVMTFDKKSVDDEGESFMEERIAYLIENGVDMDNEEACALTAETIQLEYEAYNVRQQANGKGYGGFQPKQFDVSGQLSFQERKARLQRKKGFPSSRPPSMASTTATAKGSKSGKGSGSSGKSKPRVVYFSMHEKKEIATDPGPSTTAEPWCGMALREERVPQPSILSTPPRTPSSPTPGSFRGSPKAAPTHPSVMDAMALTSSLVPQLRFGGPRNDHAQGDLQEPAARALVNLALELVRAETAGCILTQDELDERALWEALHCVADLEHMDVDGYEPSLAPSDAGFELVAHAPDLQGYQHHHGVPPQQESEKAPTASSAKQDTCQRLRATRKGANKYYEQVTCLDCNKAIFKMRSMMAMVKSNETGRDLSEDDLQRILKAAVMTSYQWPDYQTRDSFTDSMPAQFSSPPVRTGTPSAFSPGPALDGDIRRRKILNFGKYKGYSYERAYRDSSYDMSPGRFAEQSGTVFMATKTIDLTVSDEENHDPSSSENDLIAILDSGRNKTCHGDQWLLRYAKAVGAEVSNFNLEEETGAFKGIGGSVKVAGVRNLKVGFELPGDGVAIGDIDSRAQGQPSTTSPQHWRPKEARNDNLNKIFMKYERMMNASGEHSKKENGQSLCPEDARHIFMEIFAGAALLTTIASSMGYAVSAPVDLVLDGSNILDPKVQSELDVKKLPDMILTSSPLLRSVVHGGRKVLVENPWRSELWITLCFRKLMEAELIDQESGFLTASDPVKEELTKLCPKDHTHSPLEGGSKTKRAQVWPRKLCQAIWKGFIRELEERSISAAFAGEFKEELDDEEEEEAPLGHFDAVCDEKDLSKTVKATHKTTEEEIQRMESIEEDPLLGDSTSVEARRQKWLRDLKLPSERQGSLLKDLIKSIVEEKQIVGVEEMKTVISEATSIKNNWLHHSGFTPSQWVLGRLPHEVCSLTSVEDEENLGVHQGINDPIDEFTRQLEIRQAAKRAFTQADASRRVRSALLRKSTPLRGPYHIEDLISFHRKGKWFGPGRIIGLSGRGNLWVVHGGIPMIVAESQVCPATRSEVLAKQLLELRPSRKCRRQDFEDSGNMDTDPHPFSEDLVISSLAGEDAEHIQPGYVEIPHEAGGAEQSTEGQLPDEEETPYEEVQDLEVETPIAPMERDHSAQPESEASHAPTVPPTPPMAPMSSGTLQTALNRPTRPDDRRKAIQGLLAKRCKKPKRQVGAHREIKINTCDDHTWQGLLKSRLKEWTNWKDFSAVSIVRPNDVPEFKKKNPRVKIVPTRWVDADKAEEGEESQFKSRLVVRGDLEKQNEKLRADSPTCSQLMINLIFAHAASTGLPLKAGDISAAFLQGVKINRTLALSLPAGGVPDDSVEEGSLMVAEKSVYGTSDAPRSFRKRLHEILLSCGLKEIPSESAAYYLPGPANEIHGVLGTHVDDILWSGNAAMDAAMEEVQKHSRFGKIEGQDFKFCGRTIKQTTTPGTTQSLQLKVRFPSSVLSWEASVGWQEDLCFEVNRLQTVQAKARVQDLVEANRLLDFAVKTRDRGIFYSCKGPKVNDSIILSVTDASHAASFTDLGGGRLGGNRSQSGRIFALAPRDYTQKGDGTVSLLAWTSTTIKRVCRSTMQAETLSLQLGAEEAELKGKERYVKACDAMTIGWLTDCRSLYDHLLQPGMSEVTDKRLAIDLTALRQDVWRDLKEEVLGNPTYADAPPSAGTNKVAWVDAATMAADGLTKRMKCDQLELLMRS</sequence>
<feature type="compositionally biased region" description="Polar residues" evidence="1">
    <location>
        <begin position="680"/>
        <end position="690"/>
    </location>
</feature>
<name>A0ABP0QPE7_9DINO</name>
<dbReference type="EMBL" id="CAXAMM010039775">
    <property type="protein sequence ID" value="CAK9088807.1"/>
    <property type="molecule type" value="Genomic_DNA"/>
</dbReference>
<feature type="region of interest" description="Disordered" evidence="1">
    <location>
        <begin position="408"/>
        <end position="433"/>
    </location>
</feature>
<feature type="region of interest" description="Disordered" evidence="1">
    <location>
        <begin position="1247"/>
        <end position="1290"/>
    </location>
</feature>
<evidence type="ECO:0000313" key="4">
    <source>
        <dbReference type="Proteomes" id="UP001642464"/>
    </source>
</evidence>
<dbReference type="Pfam" id="PF07727">
    <property type="entry name" value="RVT_2"/>
    <property type="match status" value="1"/>
</dbReference>
<feature type="region of interest" description="Disordered" evidence="1">
    <location>
        <begin position="1213"/>
        <end position="1234"/>
    </location>
</feature>
<accession>A0ABP0QPE7</accession>
<keyword evidence="4" id="KW-1185">Reference proteome</keyword>
<feature type="non-terminal residue" evidence="3">
    <location>
        <position position="1"/>
    </location>
</feature>
<reference evidence="3 4" key="1">
    <citation type="submission" date="2024-02" db="EMBL/GenBank/DDBJ databases">
        <authorList>
            <person name="Chen Y."/>
            <person name="Shah S."/>
            <person name="Dougan E. K."/>
            <person name="Thang M."/>
            <person name="Chan C."/>
        </authorList>
    </citation>
    <scope>NUCLEOTIDE SEQUENCE [LARGE SCALE GENOMIC DNA]</scope>
</reference>
<evidence type="ECO:0000256" key="1">
    <source>
        <dbReference type="SAM" id="MobiDB-lite"/>
    </source>
</evidence>
<feature type="region of interest" description="Disordered" evidence="1">
    <location>
        <begin position="273"/>
        <end position="303"/>
    </location>
</feature>